<dbReference type="PROSITE" id="PS50110">
    <property type="entry name" value="RESPONSE_REGULATORY"/>
    <property type="match status" value="1"/>
</dbReference>
<evidence type="ECO:0000256" key="1">
    <source>
        <dbReference type="ARBA" id="ARBA00004613"/>
    </source>
</evidence>
<dbReference type="SUPFAM" id="SSF52172">
    <property type="entry name" value="CheY-like"/>
    <property type="match status" value="1"/>
</dbReference>
<feature type="compositionally biased region" description="Low complexity" evidence="6">
    <location>
        <begin position="799"/>
        <end position="810"/>
    </location>
</feature>
<feature type="compositionally biased region" description="Low complexity" evidence="6">
    <location>
        <begin position="862"/>
        <end position="873"/>
    </location>
</feature>
<feature type="compositionally biased region" description="Low complexity" evidence="6">
    <location>
        <begin position="918"/>
        <end position="931"/>
    </location>
</feature>
<evidence type="ECO:0000256" key="4">
    <source>
        <dbReference type="ARBA" id="ARBA00023125"/>
    </source>
</evidence>
<dbReference type="PROSITE" id="PS00622">
    <property type="entry name" value="HTH_LUXR_1"/>
    <property type="match status" value="1"/>
</dbReference>
<dbReference type="InterPro" id="IPR018511">
    <property type="entry name" value="Hemolysin-typ_Ca-bd_CS"/>
</dbReference>
<dbReference type="CDD" id="cd06170">
    <property type="entry name" value="LuxR_C_like"/>
    <property type="match status" value="1"/>
</dbReference>
<comment type="subcellular location">
    <subcellularLocation>
        <location evidence="1">Secreted</location>
    </subcellularLocation>
</comment>
<feature type="domain" description="HTH luxR-type" evidence="7">
    <location>
        <begin position="156"/>
        <end position="221"/>
    </location>
</feature>
<protein>
    <submittedName>
        <fullName evidence="9">LuxR C-terminal-related transcriptional regulator</fullName>
    </submittedName>
</protein>
<dbReference type="Gene3D" id="2.150.10.10">
    <property type="entry name" value="Serralysin-like metalloprotease, C-terminal"/>
    <property type="match status" value="1"/>
</dbReference>
<evidence type="ECO:0000256" key="5">
    <source>
        <dbReference type="PROSITE-ProRule" id="PRU00169"/>
    </source>
</evidence>
<feature type="compositionally biased region" description="Polar residues" evidence="6">
    <location>
        <begin position="1007"/>
        <end position="1017"/>
    </location>
</feature>
<sequence length="1324" mass="134446">MVDVSAAHETSTPCFRLVIADRQPIVLQGLRSAFAAQHDFQIVASCSNGTSCLEAIRNLAPDVVFLADTLPNLTASELLAIAKAENLSTRLVFFTESESVDDLSAAIAAGACGAISKYANPDIMLRSLRLIAERSASPEQSQYGSPRGKEANGAKIEKMLGGLTHRERQIVRLVSEGMSNKEIARQLNVSYGTVKVHLHNIFQKLEISNRTVLATIALLQRPSGFGTLSLALLAFAILDDVRASDSNDTFQDDDSTANNDREHPGFEIWKKAILRHTIVVDPGETGVLTQKGSSTEVRQVTNSAARMEVPHAAEQAVLSGLGRSYGPIGSGTPSFFISPLLQAINDSQIGSLTAQQQFPPPQFAPNPMKNHGGYGAFTMTVGAWIYALDHSHAAVQSAGPGETLIDTSTVVTMDGTTKVATAPGAVVHDFHPPLGFGTLGHDSVTEEANAGQIVHGDAGDAPTVNGDDIIIGGYGGDQLTGGNGDDIFVYRSATRSNSTKSDVIMDFTSGADRINLAAFGALAFLHMTSASQSVPPHTLAWIYNPASNETIVYVNSTDRSLDIGDAGLVEIHLQGVVSVAESDFVYQREEAAVAVAFDGIDAALLVATASDGTVLSTDSGDAIEAKARADVWTIAADDGLRFHFGRERVGSNISARLASHGDGSADATEEGDGAAGVSAHVLSIQLAHSSATIPAEESLTFKKEPIQANAGASSTGHGAAHATAGPEFFDLGMESAAISTPVAAAEIIEPSLAPGNSAGHGNSEHALEPVRAKAAVTKLAELGIIPGNGVGHGTEPQDSNSAAAKASTASGMTEPGVHSAHGKSEAPSHTASASADGTAASTETGVAPGKSPGQGHSEHASESASAKAAVKVAELGIIPGNGVGHGTEPQDSNSAAAKSPTASTEPDVDPAHGKSEAPSHAASASAEGMAAPTETDVAPGNGPRQGHSEHASESASAKAAVKVAESGIIPGNDVGHGTEPQDSNSAAAKAPTASTEPDVDPAHGQSEAPSHTASASADGTAEPTETGVALGKSPGQGHSDHASESASTKAAVTELAEAGIIPGDDVEHGTEPQDSNSAAAKAPTVSEMTEPDVDPTHGKSVAPSHTASASADGTDEPTETGVAPGKSPGQGHSEHASEPASTKAAVTELAESGIIPGDDVGHGTEPQDSNSAAAKAPTASEMSEPNVDPGQGNSELPTNRASASAMGVAEPIETSGAPGNSASQGNSQHVPQSAVFNASDAQPAEAASETGGAGQEPVFRFNNPATPSPTAAVELEVPNDLSGLLGHDVELAAVLEVAKVVVDEHAASAGQHHGKGLLVHDLLI</sequence>
<name>A0ABY7MAN0_9BRAD</name>
<dbReference type="Proteomes" id="UP001179614">
    <property type="component" value="Chromosome"/>
</dbReference>
<reference evidence="9" key="1">
    <citation type="submission" date="2021-12" db="EMBL/GenBank/DDBJ databases">
        <title>Bradyrhizobium xenonodulans sp. nov.</title>
        <authorList>
            <person name="Claassens R."/>
            <person name="Venter S.N."/>
            <person name="Beukes C.W."/>
            <person name="Stepkowski T."/>
            <person name="Steenkamp E.T."/>
        </authorList>
    </citation>
    <scope>NUCLEOTIDE SEQUENCE</scope>
    <source>
        <strain evidence="9">14AB</strain>
    </source>
</reference>
<feature type="compositionally biased region" description="Polar residues" evidence="6">
    <location>
        <begin position="889"/>
        <end position="904"/>
    </location>
</feature>
<dbReference type="SMART" id="SM00448">
    <property type="entry name" value="REC"/>
    <property type="match status" value="1"/>
</dbReference>
<dbReference type="Pfam" id="PF00072">
    <property type="entry name" value="Response_reg"/>
    <property type="match status" value="1"/>
</dbReference>
<evidence type="ECO:0000256" key="2">
    <source>
        <dbReference type="ARBA" id="ARBA00022525"/>
    </source>
</evidence>
<feature type="compositionally biased region" description="Low complexity" evidence="6">
    <location>
        <begin position="953"/>
        <end position="966"/>
    </location>
</feature>
<keyword evidence="10" id="KW-1185">Reference proteome</keyword>
<dbReference type="InterPro" id="IPR001789">
    <property type="entry name" value="Sig_transdc_resp-reg_receiver"/>
</dbReference>
<dbReference type="InterPro" id="IPR016032">
    <property type="entry name" value="Sig_transdc_resp-reg_C-effctor"/>
</dbReference>
<dbReference type="EMBL" id="CP089391">
    <property type="protein sequence ID" value="WBL75260.1"/>
    <property type="molecule type" value="Genomic_DNA"/>
</dbReference>
<dbReference type="InterPro" id="IPR039420">
    <property type="entry name" value="WalR-like"/>
</dbReference>
<dbReference type="SUPFAM" id="SSF46894">
    <property type="entry name" value="C-terminal effector domain of the bipartite response regulators"/>
    <property type="match status" value="1"/>
</dbReference>
<dbReference type="SMART" id="SM00421">
    <property type="entry name" value="HTH_LUXR"/>
    <property type="match status" value="1"/>
</dbReference>
<proteinExistence type="predicted"/>
<dbReference type="Gene3D" id="3.40.50.2300">
    <property type="match status" value="1"/>
</dbReference>
<gene>
    <name evidence="9" type="ORF">I3J27_19615</name>
</gene>
<dbReference type="SUPFAM" id="SSF51120">
    <property type="entry name" value="beta-Roll"/>
    <property type="match status" value="1"/>
</dbReference>
<organism evidence="9 10">
    <name type="scientific">Bradyrhizobium xenonodulans</name>
    <dbReference type="NCBI Taxonomy" id="2736875"/>
    <lineage>
        <taxon>Bacteria</taxon>
        <taxon>Pseudomonadati</taxon>
        <taxon>Pseudomonadota</taxon>
        <taxon>Alphaproteobacteria</taxon>
        <taxon>Hyphomicrobiales</taxon>
        <taxon>Nitrobacteraceae</taxon>
        <taxon>Bradyrhizobium</taxon>
    </lineage>
</organism>
<dbReference type="PROSITE" id="PS00330">
    <property type="entry name" value="HEMOLYSIN_CALCIUM"/>
    <property type="match status" value="1"/>
</dbReference>
<keyword evidence="3" id="KW-0677">Repeat</keyword>
<dbReference type="RefSeq" id="WP_270160083.1">
    <property type="nucleotide sequence ID" value="NZ_CP089391.1"/>
</dbReference>
<dbReference type="PRINTS" id="PR00038">
    <property type="entry name" value="HTHLUXR"/>
</dbReference>
<dbReference type="InterPro" id="IPR013858">
    <property type="entry name" value="Peptidase_M10B_C"/>
</dbReference>
<evidence type="ECO:0000313" key="9">
    <source>
        <dbReference type="EMBL" id="WBL75260.1"/>
    </source>
</evidence>
<dbReference type="InterPro" id="IPR011049">
    <property type="entry name" value="Serralysin-like_metalloprot_C"/>
</dbReference>
<evidence type="ECO:0000259" key="8">
    <source>
        <dbReference type="PROSITE" id="PS50110"/>
    </source>
</evidence>
<evidence type="ECO:0000259" key="7">
    <source>
        <dbReference type="PROSITE" id="PS50043"/>
    </source>
</evidence>
<dbReference type="PANTHER" id="PTHR43214">
    <property type="entry name" value="TWO-COMPONENT RESPONSE REGULATOR"/>
    <property type="match status" value="1"/>
</dbReference>
<feature type="compositionally biased region" description="Polar residues" evidence="6">
    <location>
        <begin position="1217"/>
        <end position="1240"/>
    </location>
</feature>
<evidence type="ECO:0000256" key="3">
    <source>
        <dbReference type="ARBA" id="ARBA00022737"/>
    </source>
</evidence>
<dbReference type="InterPro" id="IPR011006">
    <property type="entry name" value="CheY-like_superfamily"/>
</dbReference>
<feature type="region of interest" description="Disordered" evidence="6">
    <location>
        <begin position="787"/>
        <end position="1267"/>
    </location>
</feature>
<keyword evidence="4" id="KW-0238">DNA-binding</keyword>
<dbReference type="Pfam" id="PF00196">
    <property type="entry name" value="GerE"/>
    <property type="match status" value="1"/>
</dbReference>
<evidence type="ECO:0000256" key="6">
    <source>
        <dbReference type="SAM" id="MobiDB-lite"/>
    </source>
</evidence>
<feature type="compositionally biased region" description="Polar residues" evidence="6">
    <location>
        <begin position="1191"/>
        <end position="1202"/>
    </location>
</feature>
<dbReference type="InterPro" id="IPR010221">
    <property type="entry name" value="VCBS_dom"/>
</dbReference>
<comment type="caution">
    <text evidence="5">Lacks conserved residue(s) required for the propagation of feature annotation.</text>
</comment>
<accession>A0ABY7MAN0</accession>
<keyword evidence="2" id="KW-0964">Secreted</keyword>
<dbReference type="Pfam" id="PF08548">
    <property type="entry name" value="Peptidase_M10_C"/>
    <property type="match status" value="1"/>
</dbReference>
<dbReference type="PROSITE" id="PS50043">
    <property type="entry name" value="HTH_LUXR_2"/>
    <property type="match status" value="1"/>
</dbReference>
<feature type="domain" description="Response regulatory" evidence="8">
    <location>
        <begin position="16"/>
        <end position="132"/>
    </location>
</feature>
<dbReference type="InterPro" id="IPR000792">
    <property type="entry name" value="Tscrpt_reg_LuxR_C"/>
</dbReference>
<evidence type="ECO:0000313" key="10">
    <source>
        <dbReference type="Proteomes" id="UP001179614"/>
    </source>
</evidence>
<dbReference type="NCBIfam" id="TIGR01965">
    <property type="entry name" value="VCBS_repeat"/>
    <property type="match status" value="1"/>
</dbReference>
<feature type="compositionally biased region" description="Low complexity" evidence="6">
    <location>
        <begin position="828"/>
        <end position="844"/>
    </location>
</feature>